<accession>A0A167L733</accession>
<dbReference type="FunFam" id="3.90.550.10:FF:000065">
    <property type="entry name" value="UDP-glucose:glycoprotein glucosyltransferase, putative"/>
    <property type="match status" value="1"/>
</dbReference>
<feature type="compositionally biased region" description="Basic and acidic residues" evidence="9">
    <location>
        <begin position="1561"/>
        <end position="1572"/>
    </location>
</feature>
<evidence type="ECO:0000256" key="10">
    <source>
        <dbReference type="SAM" id="SignalP"/>
    </source>
</evidence>
<dbReference type="InterPro" id="IPR009448">
    <property type="entry name" value="UDP-g_GGtrans"/>
</dbReference>
<feature type="chain" id="PRO_5007889727" evidence="10">
    <location>
        <begin position="23"/>
        <end position="1599"/>
    </location>
</feature>
<dbReference type="InterPro" id="IPR040525">
    <property type="entry name" value="UGGT_TRXL_4"/>
</dbReference>
<evidence type="ECO:0000259" key="13">
    <source>
        <dbReference type="Pfam" id="PF18402"/>
    </source>
</evidence>
<dbReference type="OrthoDB" id="27683at2759"/>
<dbReference type="STRING" id="1330018.A0A167L733"/>
<name>A0A167L733_CALVF</name>
<evidence type="ECO:0000256" key="7">
    <source>
        <dbReference type="ARBA" id="ARBA00022824"/>
    </source>
</evidence>
<feature type="domain" description="Glucosyltransferase 24 catalytic" evidence="15">
    <location>
        <begin position="1250"/>
        <end position="1515"/>
    </location>
</feature>
<comment type="pathway">
    <text evidence="3">Protein modification; protein glycosylation.</text>
</comment>
<dbReference type="SUPFAM" id="SSF53448">
    <property type="entry name" value="Nucleotide-diphospho-sugar transferases"/>
    <property type="match status" value="1"/>
</dbReference>
<evidence type="ECO:0000256" key="4">
    <source>
        <dbReference type="ARBA" id="ARBA00006351"/>
    </source>
</evidence>
<feature type="domain" description="UGGT thioredoxin-like" evidence="12">
    <location>
        <begin position="303"/>
        <end position="423"/>
    </location>
</feature>
<evidence type="ECO:0000256" key="6">
    <source>
        <dbReference type="ARBA" id="ARBA00022729"/>
    </source>
</evidence>
<feature type="signal peptide" evidence="10">
    <location>
        <begin position="1"/>
        <end position="22"/>
    </location>
</feature>
<dbReference type="Pfam" id="PF18402">
    <property type="entry name" value="Thioredoxin_14"/>
    <property type="match status" value="1"/>
</dbReference>
<dbReference type="Pfam" id="PF18404">
    <property type="entry name" value="Glyco_transf_24"/>
    <property type="match status" value="1"/>
</dbReference>
<dbReference type="InterPro" id="IPR040694">
    <property type="entry name" value="UGGT_TRXL_2"/>
</dbReference>
<dbReference type="GO" id="GO:0018279">
    <property type="term" value="P:protein N-linked glycosylation via asparagine"/>
    <property type="evidence" value="ECO:0007669"/>
    <property type="project" value="TreeGrafter"/>
</dbReference>
<comment type="subcellular location">
    <subcellularLocation>
        <location evidence="2">Endoplasmic reticulum lumen</location>
    </subcellularLocation>
</comment>
<dbReference type="Pfam" id="PF06427">
    <property type="entry name" value="UDP-g_GGTase"/>
    <property type="match status" value="1"/>
</dbReference>
<proteinExistence type="inferred from homology"/>
<evidence type="ECO:0000256" key="3">
    <source>
        <dbReference type="ARBA" id="ARBA00004922"/>
    </source>
</evidence>
<dbReference type="UniPathway" id="UPA00378"/>
<keyword evidence="17" id="KW-1185">Reference proteome</keyword>
<gene>
    <name evidence="16" type="ORF">CALVIDRAFT_555776</name>
</gene>
<dbReference type="PANTHER" id="PTHR11226">
    <property type="entry name" value="UDP-GLUCOSE GLYCOPROTEIN:GLUCOSYLTRANSFERASE"/>
    <property type="match status" value="1"/>
</dbReference>
<dbReference type="InterPro" id="IPR040692">
    <property type="entry name" value="UGGT_TRXL_3"/>
</dbReference>
<evidence type="ECO:0000313" key="17">
    <source>
        <dbReference type="Proteomes" id="UP000076738"/>
    </source>
</evidence>
<evidence type="ECO:0000259" key="12">
    <source>
        <dbReference type="Pfam" id="PF18401"/>
    </source>
</evidence>
<keyword evidence="8" id="KW-0325">Glycoprotein</keyword>
<evidence type="ECO:0000256" key="1">
    <source>
        <dbReference type="ARBA" id="ARBA00001913"/>
    </source>
</evidence>
<organism evidence="16 17">
    <name type="scientific">Calocera viscosa (strain TUFC12733)</name>
    <dbReference type="NCBI Taxonomy" id="1330018"/>
    <lineage>
        <taxon>Eukaryota</taxon>
        <taxon>Fungi</taxon>
        <taxon>Dikarya</taxon>
        <taxon>Basidiomycota</taxon>
        <taxon>Agaricomycotina</taxon>
        <taxon>Dacrymycetes</taxon>
        <taxon>Dacrymycetales</taxon>
        <taxon>Dacrymycetaceae</taxon>
        <taxon>Calocera</taxon>
    </lineage>
</organism>
<evidence type="ECO:0000256" key="5">
    <source>
        <dbReference type="ARBA" id="ARBA00022679"/>
    </source>
</evidence>
<evidence type="ECO:0000259" key="14">
    <source>
        <dbReference type="Pfam" id="PF18403"/>
    </source>
</evidence>
<keyword evidence="6 10" id="KW-0732">Signal</keyword>
<feature type="domain" description="UGGT thioredoxin-like" evidence="13">
    <location>
        <begin position="432"/>
        <end position="683"/>
    </location>
</feature>
<evidence type="ECO:0000313" key="16">
    <source>
        <dbReference type="EMBL" id="KZO95399.1"/>
    </source>
</evidence>
<dbReference type="Pfam" id="PF18403">
    <property type="entry name" value="Thioredoxin_15"/>
    <property type="match status" value="1"/>
</dbReference>
<dbReference type="PANTHER" id="PTHR11226:SF0">
    <property type="entry name" value="UDP-GLUCOSE:GLYCOPROTEIN GLUCOSYLTRANSFERASE"/>
    <property type="match status" value="1"/>
</dbReference>
<dbReference type="Pfam" id="PF18401">
    <property type="entry name" value="Thioredoxin_13"/>
    <property type="match status" value="1"/>
</dbReference>
<dbReference type="EMBL" id="KV417289">
    <property type="protein sequence ID" value="KZO95399.1"/>
    <property type="molecule type" value="Genomic_DNA"/>
</dbReference>
<dbReference type="InterPro" id="IPR040693">
    <property type="entry name" value="UGGT_TRXL_1"/>
</dbReference>
<evidence type="ECO:0000256" key="8">
    <source>
        <dbReference type="ARBA" id="ARBA00023180"/>
    </source>
</evidence>
<dbReference type="InterPro" id="IPR029044">
    <property type="entry name" value="Nucleotide-diphossugar_trans"/>
</dbReference>
<evidence type="ECO:0000259" key="11">
    <source>
        <dbReference type="Pfam" id="PF18400"/>
    </source>
</evidence>
<protein>
    <submittedName>
        <fullName evidence="16">Glycosyltransferase family 24 protein</fullName>
    </submittedName>
</protein>
<sequence length="1599" mass="178656">MFGRTLARLSAFLVLLWPAVVALKSPPVEVSLRTSWPAPPLLLEIIETAAQTNPDRFFEIAALLSELGPLDHTPAQKYTAALNILQLNKMLSSDFETKVFELEMAAHKMNPLVVAHFQADASVKRVPGCESWVEWGDERICDMERLKELVRAQEWPAPPQIFPFDHIHENEEIVPHATLLHHGNPSTKFFASAHMYLTAIPHIRYVLRWTPPYEDPEEPAYLSGWGVTLDLKKTEYSALDDRLGTKTGSDASDGNKETEGTDDILDLIRAFKGNATEDDQPELKGEETEDEDTEETASKDPNVPLTEEEQLALPLQITQLILSAEDPLAALSGIARSFPSYAPIIARSMPAPDPLSYEPQLTPGFSAVWLNGGSLSANDFSALSLPRILRTETNIVKSIARLGLTEVQAAVLLSNASVPGSAGEDSVTEGRIDAREAEDEQGAILWWNNVAKDKRYQRYVSSLTGILRPTYPGSFHPVARNIYNVVLYLDYANGEAIQLIAGYINTLIQRNVPIRFATVGAGEGDSKRVARVISYVVRTYGRSTAMKLFTALGTDASTALDGPIPLSSIKKVYTSWLSTVDLPTLEGKETKIWDEIIDVPEEATDGGERWARRLGVFGEPGGFVNGKWIPYDDTFMMKMQSELSRCLQHVQEQLYYGRIDDLEDIDTYFYRLPGTTKRLSRYVQPTTDRPLRIMDLSQVFPKSGWNSRWIWPSGNDDVPVSVWVVADFSTPAGADLAREAIIALETDSRFRLSFVPSTNEHQLSDSPSIISLTELLYRLTLTNRLSTVTAEELLNLITHGSHPELHEMMDESERLLLQQATNNANDFSEWLRKGAETTSLLGLGEGRNGVVLNGRVIPIDSPDFNADDIQAVVSFELRKRVQPVVTGLEQLYTAAESPFDRRSYADLVAYASSITAKVQAADPSAGLLQTAVPQRTVLYKDVTKGYSYFTIGDETHAIHRFGVVLDPISEVAQRWPTVLQWLSTLDSVYIEVILNPRADGSTALLKSYYKSILPFQLTFGEDGRETRPALGFYNLPESSIYTLAMDTPPAWLVRPRESPYDLDNIFLATLPPSARAEGVKAIFELQYLVVEGHAREALSKFENPPRGAQVQIAPINSSVALDDTMIMANLGYLQLKARPGVFEFDLRAGRTSEVFELQAVGNDGWSSKPANETGPYLTVTSFEGMTIYPRLKRRLGMEKAEVLQESVPSGLGFDLGGLLDPLYDFASKLGFSNLKPEPKAVATTKPQADINIFTVASGLLYERFALIMTLSVMRHTNHTVKFWFIENFLSPSFLEIIPYVAQEFGFDYELVTYKWPSWLRAQKEKQRVIWAYKILFLDVLFPLDLKKVIFVDADQIVRTDLKELVDLDLHSAPYGYTPMGNDREDMEGFRFWKTGYWKEQLRGKPYHISALYVIDLVRFRQLAAGDRLRGQYQGLSADPNSLANLDQDLPNNMQHEIPIYSLDKDWLWCETWCSGDRLARAKTIDLCQNPLTKEPKLARARAIPEWEVYDSEIATLTRRLAKEGKIHWSAAMADSDALANVGKASAAAVAVDEATGTQEGTRVEEAEPESTRESVILGVDQDILDAIAATQPHRPREEL</sequence>
<evidence type="ECO:0000256" key="2">
    <source>
        <dbReference type="ARBA" id="ARBA00004319"/>
    </source>
</evidence>
<comment type="similarity">
    <text evidence="4">Belongs to the glycosyltransferase 8 family.</text>
</comment>
<dbReference type="CDD" id="cd06432">
    <property type="entry name" value="GT8_HUGT1_C_like"/>
    <property type="match status" value="1"/>
</dbReference>
<feature type="region of interest" description="Disordered" evidence="9">
    <location>
        <begin position="1552"/>
        <end position="1572"/>
    </location>
</feature>
<reference evidence="16 17" key="1">
    <citation type="journal article" date="2016" name="Mol. Biol. Evol.">
        <title>Comparative Genomics of Early-Diverging Mushroom-Forming Fungi Provides Insights into the Origins of Lignocellulose Decay Capabilities.</title>
        <authorList>
            <person name="Nagy L.G."/>
            <person name="Riley R."/>
            <person name="Tritt A."/>
            <person name="Adam C."/>
            <person name="Daum C."/>
            <person name="Floudas D."/>
            <person name="Sun H."/>
            <person name="Yadav J.S."/>
            <person name="Pangilinan J."/>
            <person name="Larsson K.H."/>
            <person name="Matsuura K."/>
            <person name="Barry K."/>
            <person name="Labutti K."/>
            <person name="Kuo R."/>
            <person name="Ohm R.A."/>
            <person name="Bhattacharya S.S."/>
            <person name="Shirouzu T."/>
            <person name="Yoshinaga Y."/>
            <person name="Martin F.M."/>
            <person name="Grigoriev I.V."/>
            <person name="Hibbett D.S."/>
        </authorList>
    </citation>
    <scope>NUCLEOTIDE SEQUENCE [LARGE SCALE GENOMIC DNA]</scope>
    <source>
        <strain evidence="16 17">TUFC12733</strain>
    </source>
</reference>
<evidence type="ECO:0000256" key="9">
    <source>
        <dbReference type="SAM" id="MobiDB-lite"/>
    </source>
</evidence>
<feature type="domain" description="UDP-glucose:glycoprotein glucosyltransferase thioredoxin-like" evidence="14">
    <location>
        <begin position="713"/>
        <end position="916"/>
    </location>
</feature>
<dbReference type="Proteomes" id="UP000076738">
    <property type="component" value="Unassembled WGS sequence"/>
</dbReference>
<keyword evidence="7" id="KW-0256">Endoplasmic reticulum</keyword>
<dbReference type="GO" id="GO:0003980">
    <property type="term" value="F:UDP-glucose:glycoprotein glucosyltransferase activity"/>
    <property type="evidence" value="ECO:0007669"/>
    <property type="project" value="InterPro"/>
</dbReference>
<feature type="region of interest" description="Disordered" evidence="9">
    <location>
        <begin position="242"/>
        <end position="305"/>
    </location>
</feature>
<dbReference type="InterPro" id="IPR040497">
    <property type="entry name" value="Glyco_transf_24"/>
</dbReference>
<keyword evidence="5 16" id="KW-0808">Transferase</keyword>
<dbReference type="GO" id="GO:0051082">
    <property type="term" value="F:unfolded protein binding"/>
    <property type="evidence" value="ECO:0007669"/>
    <property type="project" value="TreeGrafter"/>
</dbReference>
<comment type="cofactor">
    <cofactor evidence="1">
        <name>Ca(2+)</name>
        <dbReference type="ChEBI" id="CHEBI:29108"/>
    </cofactor>
</comment>
<dbReference type="GO" id="GO:0036503">
    <property type="term" value="P:ERAD pathway"/>
    <property type="evidence" value="ECO:0007669"/>
    <property type="project" value="TreeGrafter"/>
</dbReference>
<dbReference type="GO" id="GO:0005788">
    <property type="term" value="C:endoplasmic reticulum lumen"/>
    <property type="evidence" value="ECO:0007669"/>
    <property type="project" value="UniProtKB-SubCell"/>
</dbReference>
<dbReference type="Gene3D" id="3.90.550.10">
    <property type="entry name" value="Spore Coat Polysaccharide Biosynthesis Protein SpsA, Chain A"/>
    <property type="match status" value="1"/>
</dbReference>
<evidence type="ECO:0000259" key="15">
    <source>
        <dbReference type="Pfam" id="PF18404"/>
    </source>
</evidence>
<dbReference type="Pfam" id="PF18400">
    <property type="entry name" value="Thioredoxin_12"/>
    <property type="match status" value="1"/>
</dbReference>
<feature type="domain" description="UGGT thioredoxin-like" evidence="11">
    <location>
        <begin position="38"/>
        <end position="216"/>
    </location>
</feature>